<dbReference type="Pfam" id="PF14543">
    <property type="entry name" value="TAXi_N"/>
    <property type="match status" value="1"/>
</dbReference>
<sequence length="462" mass="52491">MKLIIFWSLAAIAIATTLVLTNKKLKIMSSSKQDSDRFPKPPVLVTRLVHHHSVHSPFYNPNHTLSDRSKFDLIGSISRVSALIRNPMSKVQYSTRFVGFLAYVSVGEKRLEQLLLMDTGSSLLWLNCVPCSLNVPDPIFDPKSSSTYKAEDCDLSEYCGVIGFKISCDRLHRCSYYIRYGGNGYSAGHLASETLVFGSTKIPWFGKREEVIEDIVLGCSKNTNIHTNGILGLGSGRVSLLKQRSFSKFSYCLGYYAEAAYSYNRLIIGEQAKQLKYRTPLLIDGKYFINLVSIRIGHTLLDINYLIFKRDPETHSGGLIVDSAASFSFLPQVAYVKFEAEIINIVGPLFRSYNTAYGEHTRLCYWGDMTEDLAKFPSVQFIFENNARLIVDRRSIFQQISEEEFCLTILPSEQVFKTNDIVCVLGIMMQQGYYISYDLEQMMLAFEQMPCHLIEEYINDEL</sequence>
<dbReference type="SUPFAM" id="SSF50630">
    <property type="entry name" value="Acid proteases"/>
    <property type="match status" value="1"/>
</dbReference>
<evidence type="ECO:0000313" key="9">
    <source>
        <dbReference type="Proteomes" id="UP000250235"/>
    </source>
</evidence>
<dbReference type="OrthoDB" id="2747330at2759"/>
<comment type="similarity">
    <text evidence="1">Belongs to the peptidase A1 family.</text>
</comment>
<keyword evidence="2" id="KW-0645">Protease</keyword>
<evidence type="ECO:0000256" key="5">
    <source>
        <dbReference type="ARBA" id="ARBA00023180"/>
    </source>
</evidence>
<keyword evidence="9" id="KW-1185">Reference proteome</keyword>
<evidence type="ECO:0000256" key="2">
    <source>
        <dbReference type="ARBA" id="ARBA00022670"/>
    </source>
</evidence>
<keyword evidence="5" id="KW-0325">Glycoprotein</keyword>
<evidence type="ECO:0000313" key="8">
    <source>
        <dbReference type="EMBL" id="KZV48780.1"/>
    </source>
</evidence>
<dbReference type="Gene3D" id="2.40.70.10">
    <property type="entry name" value="Acid Proteases"/>
    <property type="match status" value="2"/>
</dbReference>
<dbReference type="AlphaFoldDB" id="A0A2Z7CNY7"/>
<gene>
    <name evidence="8" type="ORF">F511_17076</name>
    <name evidence="7" type="ORF">F511_38659</name>
</gene>
<evidence type="ECO:0000256" key="4">
    <source>
        <dbReference type="ARBA" id="ARBA00022801"/>
    </source>
</evidence>
<name>A0A2Z7CNY7_9LAMI</name>
<dbReference type="InterPro" id="IPR033121">
    <property type="entry name" value="PEPTIDASE_A1"/>
</dbReference>
<dbReference type="Pfam" id="PF14541">
    <property type="entry name" value="TAXi_C"/>
    <property type="match status" value="1"/>
</dbReference>
<feature type="domain" description="Peptidase A1" evidence="6">
    <location>
        <begin position="100"/>
        <end position="447"/>
    </location>
</feature>
<dbReference type="PANTHER" id="PTHR47967:SF14">
    <property type="entry name" value="EUKARYOTIC ASPARTYL PROTEASE FAMILY PROTEIN"/>
    <property type="match status" value="1"/>
</dbReference>
<dbReference type="GO" id="GO:0004190">
    <property type="term" value="F:aspartic-type endopeptidase activity"/>
    <property type="evidence" value="ECO:0007669"/>
    <property type="project" value="UniProtKB-KW"/>
</dbReference>
<dbReference type="InterPro" id="IPR051708">
    <property type="entry name" value="Plant_Aspart_Prot_A1"/>
</dbReference>
<dbReference type="EMBL" id="KV005758">
    <property type="protein sequence ID" value="KZV33513.1"/>
    <property type="molecule type" value="Genomic_DNA"/>
</dbReference>
<reference evidence="8" key="2">
    <citation type="submission" date="2016-02" db="EMBL/GenBank/DDBJ databases">
        <authorList>
            <person name="Alioto T."/>
            <person name="Alioto T."/>
        </authorList>
    </citation>
    <scope>NUCLEOTIDE SEQUENCE</scope>
</reference>
<dbReference type="Proteomes" id="UP000250235">
    <property type="component" value="Unassembled WGS sequence"/>
</dbReference>
<evidence type="ECO:0000256" key="3">
    <source>
        <dbReference type="ARBA" id="ARBA00022750"/>
    </source>
</evidence>
<dbReference type="GO" id="GO:0005576">
    <property type="term" value="C:extracellular region"/>
    <property type="evidence" value="ECO:0007669"/>
    <property type="project" value="TreeGrafter"/>
</dbReference>
<evidence type="ECO:0000256" key="1">
    <source>
        <dbReference type="ARBA" id="ARBA00007447"/>
    </source>
</evidence>
<evidence type="ECO:0000259" key="6">
    <source>
        <dbReference type="PROSITE" id="PS51767"/>
    </source>
</evidence>
<dbReference type="PROSITE" id="PS51767">
    <property type="entry name" value="PEPTIDASE_A1"/>
    <property type="match status" value="1"/>
</dbReference>
<organism evidence="8 9">
    <name type="scientific">Dorcoceras hygrometricum</name>
    <dbReference type="NCBI Taxonomy" id="472368"/>
    <lineage>
        <taxon>Eukaryota</taxon>
        <taxon>Viridiplantae</taxon>
        <taxon>Streptophyta</taxon>
        <taxon>Embryophyta</taxon>
        <taxon>Tracheophyta</taxon>
        <taxon>Spermatophyta</taxon>
        <taxon>Magnoliopsida</taxon>
        <taxon>eudicotyledons</taxon>
        <taxon>Gunneridae</taxon>
        <taxon>Pentapetalae</taxon>
        <taxon>asterids</taxon>
        <taxon>lamiids</taxon>
        <taxon>Lamiales</taxon>
        <taxon>Gesneriaceae</taxon>
        <taxon>Didymocarpoideae</taxon>
        <taxon>Trichosporeae</taxon>
        <taxon>Loxocarpinae</taxon>
        <taxon>Dorcoceras</taxon>
    </lineage>
</organism>
<dbReference type="InterPro" id="IPR021109">
    <property type="entry name" value="Peptidase_aspartic_dom_sf"/>
</dbReference>
<protein>
    <recommendedName>
        <fullName evidence="6">Peptidase A1 domain-containing protein</fullName>
    </recommendedName>
</protein>
<dbReference type="GO" id="GO:0006508">
    <property type="term" value="P:proteolysis"/>
    <property type="evidence" value="ECO:0007669"/>
    <property type="project" value="UniProtKB-KW"/>
</dbReference>
<dbReference type="InterPro" id="IPR032799">
    <property type="entry name" value="TAXi_C"/>
</dbReference>
<dbReference type="EMBL" id="KQ993813">
    <property type="protein sequence ID" value="KZV48780.1"/>
    <property type="molecule type" value="Genomic_DNA"/>
</dbReference>
<dbReference type="InterPro" id="IPR032861">
    <property type="entry name" value="TAXi_N"/>
</dbReference>
<keyword evidence="3" id="KW-0064">Aspartyl protease</keyword>
<accession>A0A2Z7CNY7</accession>
<keyword evidence="4" id="KW-0378">Hydrolase</keyword>
<dbReference type="PANTHER" id="PTHR47967">
    <property type="entry name" value="OS07G0603500 PROTEIN-RELATED"/>
    <property type="match status" value="1"/>
</dbReference>
<proteinExistence type="inferred from homology"/>
<dbReference type="CDD" id="cd05476">
    <property type="entry name" value="pepsin_A_like_plant"/>
    <property type="match status" value="1"/>
</dbReference>
<dbReference type="InterPro" id="IPR034161">
    <property type="entry name" value="Pepsin-like_plant"/>
</dbReference>
<evidence type="ECO:0000313" key="7">
    <source>
        <dbReference type="EMBL" id="KZV33513.1"/>
    </source>
</evidence>
<reference evidence="8 9" key="1">
    <citation type="journal article" date="2015" name="Proc. Natl. Acad. Sci. U.S.A.">
        <title>The resurrection genome of Boea hygrometrica: A blueprint for survival of dehydration.</title>
        <authorList>
            <person name="Xiao L."/>
            <person name="Yang G."/>
            <person name="Zhang L."/>
            <person name="Yang X."/>
            <person name="Zhao S."/>
            <person name="Ji Z."/>
            <person name="Zhou Q."/>
            <person name="Hu M."/>
            <person name="Wang Y."/>
            <person name="Chen M."/>
            <person name="Xu Y."/>
            <person name="Jin H."/>
            <person name="Xiao X."/>
            <person name="Hu G."/>
            <person name="Bao F."/>
            <person name="Hu Y."/>
            <person name="Wan P."/>
            <person name="Li L."/>
            <person name="Deng X."/>
            <person name="Kuang T."/>
            <person name="Xiang C."/>
            <person name="Zhu J.K."/>
            <person name="Oliver M.J."/>
            <person name="He Y."/>
        </authorList>
    </citation>
    <scope>NUCLEOTIDE SEQUENCE [LARGE SCALE GENOMIC DNA]</scope>
    <source>
        <strain evidence="9">cv. XS01</strain>
    </source>
</reference>